<dbReference type="OrthoDB" id="2854096at2759"/>
<protein>
    <submittedName>
        <fullName evidence="2">Uncharacterized protein</fullName>
    </submittedName>
</protein>
<dbReference type="HOGENOM" id="CLU_509171_0_0_1"/>
<sequence>MSFVRKVFSRGKKSSSSVHRSVESDWVNDAMTALHLAAEASKMVPVAGGFIEAGAHVLRFALERLKQMKQNKEEFKDLTQSITDLLATLRAAMASMTEPQHSECFNQICSDFEGSIQRLFDGINAIIVTAESKHVWSYLRAQEIRETITKYQKDVIALRDNLMLYCAISTNLQVSEANGKLSAVLQDKARLEEDEFPEFKEFRQVLQGDIHLKKEIKVDGGWNTSSKEYQSIVSVNGKDHSVTTRVYEGKSAEKTLKAELQLFARWKRHPNVTQVMAICKSQMFPSIVFYEEFNEAIDLEPFPRFRDINEVTRAYRLRRDIREAFYYIESRIPGMFGHTQSGGAALFDKPSVIMVPYAGQGKAKLQQYYGSDNRIVLSIVMHEETRPPDNTNGYSRTSESFRFEKYCHDIDERNLGMLERHLETFTSSSPLGSQDQIASLLHSLHRLNPFSFKKRTLFDLKNKSLGDVFAFNSNADHVSSCDPSAPTFTVDSVMVAHFPLQVEVVNTHQWAAQYSNIADPEILNWSAHEGTTSGIRLRLLEQRLRCADFKLLVV</sequence>
<keyword evidence="1" id="KW-0175">Coiled coil</keyword>
<organism evidence="2 3">
    <name type="scientific">Sphaerobolus stellatus (strain SS14)</name>
    <dbReference type="NCBI Taxonomy" id="990650"/>
    <lineage>
        <taxon>Eukaryota</taxon>
        <taxon>Fungi</taxon>
        <taxon>Dikarya</taxon>
        <taxon>Basidiomycota</taxon>
        <taxon>Agaricomycotina</taxon>
        <taxon>Agaricomycetes</taxon>
        <taxon>Phallomycetidae</taxon>
        <taxon>Geastrales</taxon>
        <taxon>Sphaerobolaceae</taxon>
        <taxon>Sphaerobolus</taxon>
    </lineage>
</organism>
<name>A0A0C9VVB2_SPHS4</name>
<evidence type="ECO:0000313" key="3">
    <source>
        <dbReference type="Proteomes" id="UP000054279"/>
    </source>
</evidence>
<feature type="coiled-coil region" evidence="1">
    <location>
        <begin position="141"/>
        <end position="194"/>
    </location>
</feature>
<dbReference type="InterPro" id="IPR059179">
    <property type="entry name" value="MLKL-like_MCAfunc"/>
</dbReference>
<reference evidence="2 3" key="1">
    <citation type="submission" date="2014-06" db="EMBL/GenBank/DDBJ databases">
        <title>Evolutionary Origins and Diversification of the Mycorrhizal Mutualists.</title>
        <authorList>
            <consortium name="DOE Joint Genome Institute"/>
            <consortium name="Mycorrhizal Genomics Consortium"/>
            <person name="Kohler A."/>
            <person name="Kuo A."/>
            <person name="Nagy L.G."/>
            <person name="Floudas D."/>
            <person name="Copeland A."/>
            <person name="Barry K.W."/>
            <person name="Cichocki N."/>
            <person name="Veneault-Fourrey C."/>
            <person name="LaButti K."/>
            <person name="Lindquist E.A."/>
            <person name="Lipzen A."/>
            <person name="Lundell T."/>
            <person name="Morin E."/>
            <person name="Murat C."/>
            <person name="Riley R."/>
            <person name="Ohm R."/>
            <person name="Sun H."/>
            <person name="Tunlid A."/>
            <person name="Henrissat B."/>
            <person name="Grigoriev I.V."/>
            <person name="Hibbett D.S."/>
            <person name="Martin F."/>
        </authorList>
    </citation>
    <scope>NUCLEOTIDE SEQUENCE [LARGE SCALE GENOMIC DNA]</scope>
    <source>
        <strain evidence="2 3">SS14</strain>
    </source>
</reference>
<proteinExistence type="predicted"/>
<accession>A0A0C9VVB2</accession>
<keyword evidence="3" id="KW-1185">Reference proteome</keyword>
<evidence type="ECO:0000256" key="1">
    <source>
        <dbReference type="SAM" id="Coils"/>
    </source>
</evidence>
<dbReference type="AlphaFoldDB" id="A0A0C9VVB2"/>
<gene>
    <name evidence="2" type="ORF">M422DRAFT_254633</name>
</gene>
<dbReference type="Proteomes" id="UP000054279">
    <property type="component" value="Unassembled WGS sequence"/>
</dbReference>
<dbReference type="EMBL" id="KN837131">
    <property type="protein sequence ID" value="KIJ42226.1"/>
    <property type="molecule type" value="Genomic_DNA"/>
</dbReference>
<evidence type="ECO:0000313" key="2">
    <source>
        <dbReference type="EMBL" id="KIJ42226.1"/>
    </source>
</evidence>
<dbReference type="CDD" id="cd21037">
    <property type="entry name" value="MLKL_NTD"/>
    <property type="match status" value="1"/>
</dbReference>